<protein>
    <submittedName>
        <fullName evidence="2">Uncharacterized protein</fullName>
    </submittedName>
</protein>
<feature type="chain" id="PRO_5042195893" evidence="1">
    <location>
        <begin position="25"/>
        <end position="173"/>
    </location>
</feature>
<proteinExistence type="predicted"/>
<feature type="signal peptide" evidence="1">
    <location>
        <begin position="1"/>
        <end position="24"/>
    </location>
</feature>
<dbReference type="Proteomes" id="UP001190700">
    <property type="component" value="Unassembled WGS sequence"/>
</dbReference>
<gene>
    <name evidence="2" type="ORF">CYMTET_55667</name>
</gene>
<dbReference type="AlphaFoldDB" id="A0AAE0BE79"/>
<organism evidence="2 3">
    <name type="scientific">Cymbomonas tetramitiformis</name>
    <dbReference type="NCBI Taxonomy" id="36881"/>
    <lineage>
        <taxon>Eukaryota</taxon>
        <taxon>Viridiplantae</taxon>
        <taxon>Chlorophyta</taxon>
        <taxon>Pyramimonadophyceae</taxon>
        <taxon>Pyramimonadales</taxon>
        <taxon>Pyramimonadaceae</taxon>
        <taxon>Cymbomonas</taxon>
    </lineage>
</organism>
<comment type="caution">
    <text evidence="2">The sequence shown here is derived from an EMBL/GenBank/DDBJ whole genome shotgun (WGS) entry which is preliminary data.</text>
</comment>
<name>A0AAE0BE79_9CHLO</name>
<evidence type="ECO:0000313" key="2">
    <source>
        <dbReference type="EMBL" id="KAK3234064.1"/>
    </source>
</evidence>
<sequence length="173" mass="18913">MKMNAPKRCLLGIVCLLTVIPAAAVSGWNDWNIYFKLPNGLTVSNVTAGGLNWGGTMYLESPTLVRTNLFDSDGDVLFKLRSETLSEDSDSDAGQYCVIDSALNYIQITPLPQINEIHGLACSLERLDNGTEPWTFSVKTNLTHVENCNCPLAEKVTVVERAARTCCRSAQLA</sequence>
<reference evidence="2 3" key="1">
    <citation type="journal article" date="2015" name="Genome Biol. Evol.">
        <title>Comparative Genomics of a Bacterivorous Green Alga Reveals Evolutionary Causalities and Consequences of Phago-Mixotrophic Mode of Nutrition.</title>
        <authorList>
            <person name="Burns J.A."/>
            <person name="Paasch A."/>
            <person name="Narechania A."/>
            <person name="Kim E."/>
        </authorList>
    </citation>
    <scope>NUCLEOTIDE SEQUENCE [LARGE SCALE GENOMIC DNA]</scope>
    <source>
        <strain evidence="2 3">PLY_AMNH</strain>
    </source>
</reference>
<evidence type="ECO:0000256" key="1">
    <source>
        <dbReference type="SAM" id="SignalP"/>
    </source>
</evidence>
<keyword evidence="1" id="KW-0732">Signal</keyword>
<accession>A0AAE0BE79</accession>
<evidence type="ECO:0000313" key="3">
    <source>
        <dbReference type="Proteomes" id="UP001190700"/>
    </source>
</evidence>
<keyword evidence="3" id="KW-1185">Reference proteome</keyword>
<dbReference type="EMBL" id="LGRX02035564">
    <property type="protein sequence ID" value="KAK3234064.1"/>
    <property type="molecule type" value="Genomic_DNA"/>
</dbReference>